<accession>A0A940PG75</accession>
<dbReference type="EMBL" id="JAEEGA010000024">
    <property type="protein sequence ID" value="MBP1044290.1"/>
    <property type="molecule type" value="Genomic_DNA"/>
</dbReference>
<reference evidence="3" key="1">
    <citation type="submission" date="2020-12" db="EMBL/GenBank/DDBJ databases">
        <title>Vagococcus allomyrinae sp. nov. and Enterococcus lavae sp. nov., isolated from the larvae of Allomyrina dichotoma.</title>
        <authorList>
            <person name="Lee S.D."/>
        </authorList>
    </citation>
    <scope>NUCLEOTIDE SEQUENCE</scope>
    <source>
        <strain evidence="3">BWB3-3</strain>
    </source>
</reference>
<keyword evidence="1" id="KW-0472">Membrane</keyword>
<keyword evidence="1" id="KW-0812">Transmembrane</keyword>
<evidence type="ECO:0008006" key="5">
    <source>
        <dbReference type="Google" id="ProtNLM"/>
    </source>
</evidence>
<keyword evidence="4" id="KW-1185">Reference proteome</keyword>
<evidence type="ECO:0000256" key="1">
    <source>
        <dbReference type="SAM" id="Phobius"/>
    </source>
</evidence>
<keyword evidence="1" id="KW-1133">Transmembrane helix</keyword>
<dbReference type="RefSeq" id="WP_209532647.1">
    <property type="nucleotide sequence ID" value="NZ_JAEEGA010000024.1"/>
</dbReference>
<proteinExistence type="predicted"/>
<sequence length="103" mass="11460">MKLIISFISFWIIGISLPTQSVNAATYPNAENAISDVGVMFVDGPKEEPNIKPDDPKEAPDDYVKRLLPKLGLSSVNFITLIGVFATFLILRRAITKKVRNRN</sequence>
<evidence type="ECO:0000256" key="2">
    <source>
        <dbReference type="SAM" id="SignalP"/>
    </source>
</evidence>
<dbReference type="Proteomes" id="UP000674938">
    <property type="component" value="Unassembled WGS sequence"/>
</dbReference>
<feature type="signal peptide" evidence="2">
    <location>
        <begin position="1"/>
        <end position="24"/>
    </location>
</feature>
<gene>
    <name evidence="3" type="ORF">I6N95_25100</name>
</gene>
<organism evidence="3 4">
    <name type="scientific">Vagococcus allomyrinae</name>
    <dbReference type="NCBI Taxonomy" id="2794353"/>
    <lineage>
        <taxon>Bacteria</taxon>
        <taxon>Bacillati</taxon>
        <taxon>Bacillota</taxon>
        <taxon>Bacilli</taxon>
        <taxon>Lactobacillales</taxon>
        <taxon>Enterococcaceae</taxon>
        <taxon>Vagococcus</taxon>
    </lineage>
</organism>
<evidence type="ECO:0000313" key="3">
    <source>
        <dbReference type="EMBL" id="MBP1044290.1"/>
    </source>
</evidence>
<feature type="transmembrane region" description="Helical" evidence="1">
    <location>
        <begin position="71"/>
        <end position="91"/>
    </location>
</feature>
<feature type="chain" id="PRO_5037114570" description="LPXTG cell wall anchor domain-containing protein" evidence="2">
    <location>
        <begin position="25"/>
        <end position="103"/>
    </location>
</feature>
<evidence type="ECO:0000313" key="4">
    <source>
        <dbReference type="Proteomes" id="UP000674938"/>
    </source>
</evidence>
<keyword evidence="2" id="KW-0732">Signal</keyword>
<name>A0A940PG75_9ENTE</name>
<dbReference type="AlphaFoldDB" id="A0A940PG75"/>
<comment type="caution">
    <text evidence="3">The sequence shown here is derived from an EMBL/GenBank/DDBJ whole genome shotgun (WGS) entry which is preliminary data.</text>
</comment>
<protein>
    <recommendedName>
        <fullName evidence="5">LPXTG cell wall anchor domain-containing protein</fullName>
    </recommendedName>
</protein>